<dbReference type="PANTHER" id="PTHR15549:SF26">
    <property type="entry name" value="AXIAL BUDDING PATTERN PROTEIN 2-RELATED"/>
    <property type="match status" value="1"/>
</dbReference>
<feature type="transmembrane region" description="Helical" evidence="6">
    <location>
        <begin position="242"/>
        <end position="262"/>
    </location>
</feature>
<dbReference type="EMBL" id="JACCJB010000010">
    <property type="protein sequence ID" value="KAF6223227.1"/>
    <property type="molecule type" value="Genomic_DNA"/>
</dbReference>
<keyword evidence="3 6" id="KW-1133">Transmembrane helix</keyword>
<evidence type="ECO:0000256" key="4">
    <source>
        <dbReference type="ARBA" id="ARBA00023136"/>
    </source>
</evidence>
<comment type="subcellular location">
    <subcellularLocation>
        <location evidence="1">Membrane</location>
        <topology evidence="1">Single-pass membrane protein</topology>
    </subcellularLocation>
</comment>
<evidence type="ECO:0000313" key="8">
    <source>
        <dbReference type="EMBL" id="KAF6223227.1"/>
    </source>
</evidence>
<keyword evidence="2 6" id="KW-0812">Transmembrane</keyword>
<dbReference type="RefSeq" id="XP_037152444.1">
    <property type="nucleotide sequence ID" value="XM_037291009.1"/>
</dbReference>
<reference evidence="8 9" key="1">
    <citation type="journal article" date="2020" name="Genomics">
        <title>Complete, high-quality genomes from long-read metagenomic sequencing of two wolf lichen thalli reveals enigmatic genome architecture.</title>
        <authorList>
            <person name="McKenzie S.K."/>
            <person name="Walston R.F."/>
            <person name="Allen J.L."/>
        </authorList>
    </citation>
    <scope>NUCLEOTIDE SEQUENCE [LARGE SCALE GENOMIC DNA]</scope>
    <source>
        <strain evidence="8">WasteWater1</strain>
    </source>
</reference>
<dbReference type="GeneID" id="59328488"/>
<comment type="caution">
    <text evidence="8">The sequence shown here is derived from an EMBL/GenBank/DDBJ whole genome shotgun (WGS) entry which is preliminary data.</text>
</comment>
<evidence type="ECO:0000256" key="1">
    <source>
        <dbReference type="ARBA" id="ARBA00004167"/>
    </source>
</evidence>
<evidence type="ECO:0000256" key="2">
    <source>
        <dbReference type="ARBA" id="ARBA00022692"/>
    </source>
</evidence>
<sequence length="473" mass="49781">MAANRVILYALLLWRIAIAMPWIGPMPTPVGLMAIAGVSPRPTEAPGSNGIPQELLKRENVQYPPPANWCGFVNGIYDDPLSCSIGLTCVNSGEAIGCCTATTGICSALYTTCVNYQYECDQPCQLDPAIRKCDALEPFCGTYAFPGDTTLFDCMVTSMPIQDVEFLNDFYITAIGSTLASDATTNPFGFTASAYLDSFAATPTNSDTGLASQSTSASYSGSSSGSNPGSHSGLAQGAIDGIAAGVAIIGALIIGLVVFCCIRVRRRKRIAAASTPPTYFPPPMQQQAQQPPPPKVFDGYQSVPQHEQQYTQYPGPHQQAQPYFPPPASAVSPQSTGANDPRFSLATTSPFSPRPSEPEQRQSYYKPPLSPTVTEVDGTMGNPSVPTAVTHGAPTEVDGTMGNPGVPAGGHGIEHQMMPGGSPSAAEIDGRMSSGVQQAPLRKPVGSEQQGMMGASMNPPFSQGPYELGHDER</sequence>
<feature type="compositionally biased region" description="Pro residues" evidence="5">
    <location>
        <begin position="278"/>
        <end position="295"/>
    </location>
</feature>
<feature type="chain" id="PRO_5034339349" evidence="7">
    <location>
        <begin position="20"/>
        <end position="473"/>
    </location>
</feature>
<keyword evidence="4 6" id="KW-0472">Membrane</keyword>
<proteinExistence type="predicted"/>
<evidence type="ECO:0000256" key="6">
    <source>
        <dbReference type="SAM" id="Phobius"/>
    </source>
</evidence>
<dbReference type="GO" id="GO:0016020">
    <property type="term" value="C:membrane"/>
    <property type="evidence" value="ECO:0007669"/>
    <property type="project" value="UniProtKB-SubCell"/>
</dbReference>
<dbReference type="PANTHER" id="PTHR15549">
    <property type="entry name" value="PAIRED IMMUNOGLOBULIN-LIKE TYPE 2 RECEPTOR"/>
    <property type="match status" value="1"/>
</dbReference>
<feature type="compositionally biased region" description="Low complexity" evidence="5">
    <location>
        <begin position="212"/>
        <end position="232"/>
    </location>
</feature>
<evidence type="ECO:0000256" key="5">
    <source>
        <dbReference type="SAM" id="MobiDB-lite"/>
    </source>
</evidence>
<organism evidence="8 9">
    <name type="scientific">Letharia lupina</name>
    <dbReference type="NCBI Taxonomy" id="560253"/>
    <lineage>
        <taxon>Eukaryota</taxon>
        <taxon>Fungi</taxon>
        <taxon>Dikarya</taxon>
        <taxon>Ascomycota</taxon>
        <taxon>Pezizomycotina</taxon>
        <taxon>Lecanoromycetes</taxon>
        <taxon>OSLEUM clade</taxon>
        <taxon>Lecanoromycetidae</taxon>
        <taxon>Lecanorales</taxon>
        <taxon>Lecanorineae</taxon>
        <taxon>Parmeliaceae</taxon>
        <taxon>Letharia</taxon>
    </lineage>
</organism>
<name>A0A8H6CGV5_9LECA</name>
<evidence type="ECO:0000256" key="7">
    <source>
        <dbReference type="SAM" id="SignalP"/>
    </source>
</evidence>
<feature type="region of interest" description="Disordered" evidence="5">
    <location>
        <begin position="408"/>
        <end position="473"/>
    </location>
</feature>
<feature type="region of interest" description="Disordered" evidence="5">
    <location>
        <begin position="210"/>
        <end position="232"/>
    </location>
</feature>
<dbReference type="Proteomes" id="UP000593566">
    <property type="component" value="Unassembled WGS sequence"/>
</dbReference>
<feature type="signal peptide" evidence="7">
    <location>
        <begin position="1"/>
        <end position="19"/>
    </location>
</feature>
<keyword evidence="7" id="KW-0732">Signal</keyword>
<keyword evidence="9" id="KW-1185">Reference proteome</keyword>
<dbReference type="GO" id="GO:0071944">
    <property type="term" value="C:cell periphery"/>
    <property type="evidence" value="ECO:0007669"/>
    <property type="project" value="UniProtKB-ARBA"/>
</dbReference>
<gene>
    <name evidence="8" type="ORF">HO133_000069</name>
</gene>
<feature type="region of interest" description="Disordered" evidence="5">
    <location>
        <begin position="274"/>
        <end position="300"/>
    </location>
</feature>
<protein>
    <submittedName>
        <fullName evidence="8">Uncharacterized protein</fullName>
    </submittedName>
</protein>
<accession>A0A8H6CGV5</accession>
<dbReference type="InterPro" id="IPR051694">
    <property type="entry name" value="Immunoregulatory_rcpt-like"/>
</dbReference>
<evidence type="ECO:0000256" key="3">
    <source>
        <dbReference type="ARBA" id="ARBA00022989"/>
    </source>
</evidence>
<evidence type="ECO:0000313" key="9">
    <source>
        <dbReference type="Proteomes" id="UP000593566"/>
    </source>
</evidence>
<dbReference type="AlphaFoldDB" id="A0A8H6CGV5"/>
<feature type="region of interest" description="Disordered" evidence="5">
    <location>
        <begin position="312"/>
        <end position="370"/>
    </location>
</feature>